<dbReference type="GeneID" id="30680134"/>
<dbReference type="Proteomes" id="UP000060778">
    <property type="component" value="Chromosome"/>
</dbReference>
<feature type="transmembrane region" description="Helical" evidence="1">
    <location>
        <begin position="41"/>
        <end position="69"/>
    </location>
</feature>
<protein>
    <recommendedName>
        <fullName evidence="4">NADH-quinone oxidoreductase subunit J</fullName>
    </recommendedName>
</protein>
<dbReference type="STRING" id="940295.EYM_03700"/>
<dbReference type="Gene3D" id="1.20.120.1200">
    <property type="entry name" value="NADH-ubiquinone/plastoquinone oxidoreductase chain 6, subunit NuoJ"/>
    <property type="match status" value="1"/>
</dbReference>
<evidence type="ECO:0008006" key="4">
    <source>
        <dbReference type="Google" id="ProtNLM"/>
    </source>
</evidence>
<reference evidence="2 3" key="1">
    <citation type="submission" date="2013-11" db="EMBL/GenBank/DDBJ databases">
        <title>Comparative genomics of Ignicoccus.</title>
        <authorList>
            <person name="Podar M."/>
        </authorList>
    </citation>
    <scope>NUCLEOTIDE SEQUENCE [LARGE SCALE GENOMIC DNA]</scope>
    <source>
        <strain evidence="2 3">DSM 13165</strain>
    </source>
</reference>
<keyword evidence="1" id="KW-1133">Transmembrane helix</keyword>
<keyword evidence="1" id="KW-0812">Transmembrane</keyword>
<dbReference type="RefSeq" id="WP_075049715.1">
    <property type="nucleotide sequence ID" value="NZ_CP006867.1"/>
</dbReference>
<name>A0A0U2WNA9_9CREN</name>
<dbReference type="AlphaFoldDB" id="A0A0U2WNA9"/>
<keyword evidence="1" id="KW-0472">Membrane</keyword>
<organism evidence="2 3">
    <name type="scientific">Ignicoccus islandicus DSM 13165</name>
    <dbReference type="NCBI Taxonomy" id="940295"/>
    <lineage>
        <taxon>Archaea</taxon>
        <taxon>Thermoproteota</taxon>
        <taxon>Thermoprotei</taxon>
        <taxon>Desulfurococcales</taxon>
        <taxon>Desulfurococcaceae</taxon>
        <taxon>Ignicoccus</taxon>
    </lineage>
</organism>
<feature type="transmembrane region" description="Helical" evidence="1">
    <location>
        <begin position="89"/>
        <end position="112"/>
    </location>
</feature>
<dbReference type="Pfam" id="PF00499">
    <property type="entry name" value="Oxidored_q3"/>
    <property type="match status" value="1"/>
</dbReference>
<proteinExistence type="predicted"/>
<feature type="transmembrane region" description="Helical" evidence="1">
    <location>
        <begin position="132"/>
        <end position="155"/>
    </location>
</feature>
<sequence length="163" mass="16862">MIETFILLMTLATIASAAVVWDPDLVRAAISLVVVFLLSGLALLTLGSWFIGALQVILGAGAVAILALYAAITSKGRREILKAPQGGTLGALVLSALGIGIGFLTISTPGIFTLYTSTTSNIASTLFGDLGLVATLSILLLVALISSAYIIRYIVIEGVRGRE</sequence>
<dbReference type="InterPro" id="IPR042106">
    <property type="entry name" value="Nuo/plastoQ_OxRdtase_6_NuoJ"/>
</dbReference>
<dbReference type="InterPro" id="IPR001457">
    <property type="entry name" value="NADH_UbQ/plastoQ_OxRdtase_su6"/>
</dbReference>
<dbReference type="GO" id="GO:0008137">
    <property type="term" value="F:NADH dehydrogenase (ubiquinone) activity"/>
    <property type="evidence" value="ECO:0007669"/>
    <property type="project" value="InterPro"/>
</dbReference>
<evidence type="ECO:0000313" key="3">
    <source>
        <dbReference type="Proteomes" id="UP000060778"/>
    </source>
</evidence>
<evidence type="ECO:0000256" key="1">
    <source>
        <dbReference type="SAM" id="Phobius"/>
    </source>
</evidence>
<accession>A0A0U2WNA9</accession>
<dbReference type="EMBL" id="CP006867">
    <property type="protein sequence ID" value="ALU12433.1"/>
    <property type="molecule type" value="Genomic_DNA"/>
</dbReference>
<dbReference type="OrthoDB" id="384656at2157"/>
<dbReference type="KEGG" id="iis:EYM_03700"/>
<keyword evidence="3" id="KW-1185">Reference proteome</keyword>
<gene>
    <name evidence="2" type="ORF">EYM_03700</name>
</gene>
<evidence type="ECO:0000313" key="2">
    <source>
        <dbReference type="EMBL" id="ALU12433.1"/>
    </source>
</evidence>